<feature type="transmembrane region" description="Helical" evidence="1">
    <location>
        <begin position="20"/>
        <end position="43"/>
    </location>
</feature>
<dbReference type="EMBL" id="FNPG01000008">
    <property type="protein sequence ID" value="SDY13548.1"/>
    <property type="molecule type" value="Genomic_DNA"/>
</dbReference>
<keyword evidence="1" id="KW-0812">Transmembrane</keyword>
<reference evidence="3 4" key="1">
    <citation type="submission" date="2016-10" db="EMBL/GenBank/DDBJ databases">
        <authorList>
            <person name="de Groot N.N."/>
        </authorList>
    </citation>
    <scope>NUCLEOTIDE SEQUENCE [LARGE SCALE GENOMIC DNA]</scope>
    <source>
        <strain evidence="3 4">DSM 14045</strain>
    </source>
</reference>
<dbReference type="STRING" id="1122142.SAMN02910414_00842"/>
<keyword evidence="4" id="KW-1185">Reference proteome</keyword>
<proteinExistence type="predicted"/>
<dbReference type="AlphaFoldDB" id="A0A1H3HFC6"/>
<dbReference type="OrthoDB" id="9792641at2"/>
<protein>
    <submittedName>
        <fullName evidence="3">YcxB-like protein</fullName>
    </submittedName>
</protein>
<dbReference type="RefSeq" id="WP_074716395.1">
    <property type="nucleotide sequence ID" value="NZ_FNPG01000008.1"/>
</dbReference>
<evidence type="ECO:0000313" key="3">
    <source>
        <dbReference type="EMBL" id="SDY13548.1"/>
    </source>
</evidence>
<name>A0A1H3HFC6_9FIRM</name>
<feature type="transmembrane region" description="Helical" evidence="1">
    <location>
        <begin position="55"/>
        <end position="73"/>
    </location>
</feature>
<evidence type="ECO:0000259" key="2">
    <source>
        <dbReference type="Pfam" id="PF14317"/>
    </source>
</evidence>
<dbReference type="InterPro" id="IPR025588">
    <property type="entry name" value="YcxB-like_C"/>
</dbReference>
<keyword evidence="1" id="KW-1133">Transmembrane helix</keyword>
<accession>A0A1H3HFC6</accession>
<keyword evidence="1" id="KW-0472">Membrane</keyword>
<evidence type="ECO:0000313" key="4">
    <source>
        <dbReference type="Proteomes" id="UP000183918"/>
    </source>
</evidence>
<gene>
    <name evidence="3" type="ORF">SAMN02910414_00842</name>
</gene>
<dbReference type="Pfam" id="PF14317">
    <property type="entry name" value="YcxB"/>
    <property type="match status" value="1"/>
</dbReference>
<organism evidence="3 4">
    <name type="scientific">Lachnobacterium bovis DSM 14045</name>
    <dbReference type="NCBI Taxonomy" id="1122142"/>
    <lineage>
        <taxon>Bacteria</taxon>
        <taxon>Bacillati</taxon>
        <taxon>Bacillota</taxon>
        <taxon>Clostridia</taxon>
        <taxon>Lachnospirales</taxon>
        <taxon>Lachnospiraceae</taxon>
        <taxon>Lachnobacterium</taxon>
    </lineage>
</organism>
<evidence type="ECO:0000256" key="1">
    <source>
        <dbReference type="SAM" id="Phobius"/>
    </source>
</evidence>
<sequence>MRVEFKTQLKRENLFKFNMYQIYTSFQGILSIIVAVFVIVVGFYNLGKVTPQKTILTFAIGLLFLFYLPITLYRRAEVALKKNEVLAGEIQYILSEEGVKVQCGDEEALLPWECVYKVVATKTNILIYSTRVNAYVIPRKQVEDIYGDIFKVVNENLEKYRVSMKPHKA</sequence>
<feature type="domain" description="YcxB-like C-terminal" evidence="2">
    <location>
        <begin position="94"/>
        <end position="142"/>
    </location>
</feature>
<dbReference type="Proteomes" id="UP000183918">
    <property type="component" value="Unassembled WGS sequence"/>
</dbReference>